<evidence type="ECO:0000256" key="1">
    <source>
        <dbReference type="SAM" id="MobiDB-lite"/>
    </source>
</evidence>
<organism evidence="2 3">
    <name type="scientific">Branchiostoma lanceolatum</name>
    <name type="common">Common lancelet</name>
    <name type="synonym">Amphioxus lanceolatum</name>
    <dbReference type="NCBI Taxonomy" id="7740"/>
    <lineage>
        <taxon>Eukaryota</taxon>
        <taxon>Metazoa</taxon>
        <taxon>Chordata</taxon>
        <taxon>Cephalochordata</taxon>
        <taxon>Leptocardii</taxon>
        <taxon>Amphioxiformes</taxon>
        <taxon>Branchiostomatidae</taxon>
        <taxon>Branchiostoma</taxon>
    </lineage>
</organism>
<name>A0A8K0ES82_BRALA</name>
<accession>A0A8K0ES82</accession>
<dbReference type="Proteomes" id="UP000838412">
    <property type="component" value="Chromosome 6"/>
</dbReference>
<sequence>MYKCKQEDQVTDERHLLSQTFKSYYKHVLFVLNLRSIGDEAARAAPEMNISQRRLAVTTIKLSNIDDADHTDLKSDDDEPYLSAPVPMSPRTAGTIPLHHTQRHLSQQGKLAETFHCGS</sequence>
<reference evidence="2" key="1">
    <citation type="submission" date="2022-01" db="EMBL/GenBank/DDBJ databases">
        <authorList>
            <person name="Braso-Vives M."/>
        </authorList>
    </citation>
    <scope>NUCLEOTIDE SEQUENCE</scope>
</reference>
<feature type="region of interest" description="Disordered" evidence="1">
    <location>
        <begin position="67"/>
        <end position="95"/>
    </location>
</feature>
<protein>
    <submittedName>
        <fullName evidence="2">Hypp3572 protein</fullName>
    </submittedName>
</protein>
<dbReference type="EMBL" id="OV696691">
    <property type="protein sequence ID" value="CAH1266777.1"/>
    <property type="molecule type" value="Genomic_DNA"/>
</dbReference>
<gene>
    <name evidence="2" type="primary">Hypp3572</name>
    <name evidence="2" type="ORF">BLAG_LOCUS20321</name>
</gene>
<dbReference type="AlphaFoldDB" id="A0A8K0ES82"/>
<evidence type="ECO:0000313" key="2">
    <source>
        <dbReference type="EMBL" id="CAH1266777.1"/>
    </source>
</evidence>
<proteinExistence type="predicted"/>
<keyword evidence="3" id="KW-1185">Reference proteome</keyword>
<evidence type="ECO:0000313" key="3">
    <source>
        <dbReference type="Proteomes" id="UP000838412"/>
    </source>
</evidence>